<evidence type="ECO:0000259" key="2">
    <source>
        <dbReference type="PROSITE" id="PS50195"/>
    </source>
</evidence>
<dbReference type="InterPro" id="IPR036871">
    <property type="entry name" value="PX_dom_sf"/>
</dbReference>
<dbReference type="AlphaFoldDB" id="A0A2R8MY46"/>
<dbReference type="GeneTree" id="ENSGT00460000041594"/>
<dbReference type="CDD" id="cd06866">
    <property type="entry name" value="PX_SNX8_Mvp1p_like"/>
    <property type="match status" value="1"/>
</dbReference>
<dbReference type="OMA" id="QMSKVWN"/>
<dbReference type="STRING" id="9483.ENSCJAP00000066698"/>
<dbReference type="SUPFAM" id="SSF64268">
    <property type="entry name" value="PX domain"/>
    <property type="match status" value="1"/>
</dbReference>
<keyword evidence="4" id="KW-1185">Reference proteome</keyword>
<dbReference type="CDD" id="cd07597">
    <property type="entry name" value="BAR_SNX8"/>
    <property type="match status" value="1"/>
</dbReference>
<accession>A0A2R8MY46</accession>
<dbReference type="Ensembl" id="ENSCJAT00000067403.3">
    <property type="protein sequence ID" value="ENSCJAP00000066698.3"/>
    <property type="gene ID" value="ENSCJAG00000044423.3"/>
</dbReference>
<proteinExistence type="predicted"/>
<reference evidence="3" key="1">
    <citation type="submission" date="2009-03" db="EMBL/GenBank/DDBJ databases">
        <authorList>
            <person name="Warren W."/>
            <person name="Ye L."/>
            <person name="Minx P."/>
            <person name="Worley K."/>
            <person name="Gibbs R."/>
            <person name="Wilson R.K."/>
        </authorList>
    </citation>
    <scope>NUCLEOTIDE SEQUENCE [LARGE SCALE GENOMIC DNA]</scope>
</reference>
<dbReference type="InterPro" id="IPR035704">
    <property type="entry name" value="SNX8/Mvp1_PX"/>
</dbReference>
<dbReference type="PROSITE" id="PS50195">
    <property type="entry name" value="PX"/>
    <property type="match status" value="1"/>
</dbReference>
<evidence type="ECO:0000313" key="4">
    <source>
        <dbReference type="Proteomes" id="UP000008225"/>
    </source>
</evidence>
<evidence type="ECO:0000256" key="1">
    <source>
        <dbReference type="ARBA" id="ARBA00004287"/>
    </source>
</evidence>
<name>A0A2R8MY46_CALJA</name>
<dbReference type="Gene3D" id="3.30.1520.10">
    <property type="entry name" value="Phox-like domain"/>
    <property type="match status" value="1"/>
</dbReference>
<sequence>MQWCNHGSHCSFDLPGSGDPLTSASRVAGTTKLASEPPYLPTPQAIEPQAIVPRAPAPSRMQMPQGNLLLLSHSLQELLARDTVQVELIPEKKGLFLKHAEYEVSSQRFKSSVYRRYNDFVVFQEMLLHKFPYRMVPALPPKRMLGADREFIEARRRALKRFVNLVARHPLFSEDVVLKLFLSFSGSDVQNKLKESAQCVGDEFMNCKLATRAKDFLPADIQAQFAISRELIRNIYNSFHKAIDNAAGLLIFGKELSAIGSDTTLLPSWAALNSSTWGSLKWALKGLSVEFALPEDKAAQQGKQAENDVVEKLNLFLDLLQSYKDLCEWHEKGVLHKHQRALHKYSLMKRQMMSAAVQNCEPESVEQLESRIVEQENAIQTMELRNYFSLYCLHQETQLIHVYLPLTSHILRAFVNSQIQGHKEVSPPLLRMLSWPRPSFFPDALPSSLPPLQAPRAAPCPSLAT</sequence>
<reference evidence="3" key="2">
    <citation type="submission" date="2025-08" db="UniProtKB">
        <authorList>
            <consortium name="Ensembl"/>
        </authorList>
    </citation>
    <scope>IDENTIFICATION</scope>
</reference>
<reference evidence="3" key="3">
    <citation type="submission" date="2025-09" db="UniProtKB">
        <authorList>
            <consortium name="Ensembl"/>
        </authorList>
    </citation>
    <scope>IDENTIFICATION</scope>
</reference>
<dbReference type="SMART" id="SM00312">
    <property type="entry name" value="PX"/>
    <property type="match status" value="1"/>
</dbReference>
<dbReference type="InParanoid" id="A0A2R8MY46"/>
<dbReference type="InterPro" id="IPR028662">
    <property type="entry name" value="SNX8/Mvp1"/>
</dbReference>
<dbReference type="PANTHER" id="PTHR46571:SF1">
    <property type="entry name" value="SORTING NEXIN-8"/>
    <property type="match status" value="1"/>
</dbReference>
<dbReference type="PANTHER" id="PTHR46571">
    <property type="entry name" value="SORTING NEXIN-8"/>
    <property type="match status" value="1"/>
</dbReference>
<dbReference type="GO" id="GO:0031901">
    <property type="term" value="C:early endosome membrane"/>
    <property type="evidence" value="ECO:0007669"/>
    <property type="project" value="TreeGrafter"/>
</dbReference>
<dbReference type="FunFam" id="3.30.1520.10:FF:000032">
    <property type="entry name" value="Sorting nexin 8"/>
    <property type="match status" value="1"/>
</dbReference>
<dbReference type="GO" id="GO:0006886">
    <property type="term" value="P:intracellular protein transport"/>
    <property type="evidence" value="ECO:0007669"/>
    <property type="project" value="TreeGrafter"/>
</dbReference>
<dbReference type="InterPro" id="IPR001683">
    <property type="entry name" value="PX_dom"/>
</dbReference>
<comment type="subcellular location">
    <subcellularLocation>
        <location evidence="1">Membrane</location>
        <topology evidence="1">Peripheral membrane protein</topology>
        <orientation evidence="1">Cytoplasmic side</orientation>
    </subcellularLocation>
</comment>
<dbReference type="Bgee" id="ENSCJAG00000044423">
    <property type="expression patterns" value="Expressed in testis and 6 other cell types or tissues"/>
</dbReference>
<evidence type="ECO:0000313" key="3">
    <source>
        <dbReference type="Ensembl" id="ENSCJAP00000066698.3"/>
    </source>
</evidence>
<dbReference type="Pfam" id="PF00787">
    <property type="entry name" value="PX"/>
    <property type="match status" value="1"/>
</dbReference>
<dbReference type="GO" id="GO:0034498">
    <property type="term" value="P:early endosome to Golgi transport"/>
    <property type="evidence" value="ECO:0007669"/>
    <property type="project" value="TreeGrafter"/>
</dbReference>
<dbReference type="Proteomes" id="UP000008225">
    <property type="component" value="Chromosome 2"/>
</dbReference>
<organism evidence="3 4">
    <name type="scientific">Callithrix jacchus</name>
    <name type="common">White-tufted-ear marmoset</name>
    <name type="synonym">Simia Jacchus</name>
    <dbReference type="NCBI Taxonomy" id="9483"/>
    <lineage>
        <taxon>Eukaryota</taxon>
        <taxon>Metazoa</taxon>
        <taxon>Chordata</taxon>
        <taxon>Craniata</taxon>
        <taxon>Vertebrata</taxon>
        <taxon>Euteleostomi</taxon>
        <taxon>Mammalia</taxon>
        <taxon>Eutheria</taxon>
        <taxon>Euarchontoglires</taxon>
        <taxon>Primates</taxon>
        <taxon>Haplorrhini</taxon>
        <taxon>Platyrrhini</taxon>
        <taxon>Cebidae</taxon>
        <taxon>Callitrichinae</taxon>
        <taxon>Callithrix</taxon>
        <taxon>Callithrix</taxon>
    </lineage>
</organism>
<dbReference type="GO" id="GO:0035091">
    <property type="term" value="F:phosphatidylinositol binding"/>
    <property type="evidence" value="ECO:0007669"/>
    <property type="project" value="InterPro"/>
</dbReference>
<dbReference type="GO" id="GO:0005829">
    <property type="term" value="C:cytosol"/>
    <property type="evidence" value="ECO:0007669"/>
    <property type="project" value="GOC"/>
</dbReference>
<protein>
    <recommendedName>
        <fullName evidence="2">PX domain-containing protein</fullName>
    </recommendedName>
</protein>
<feature type="domain" description="PX" evidence="2">
    <location>
        <begin position="80"/>
        <end position="188"/>
    </location>
</feature>